<dbReference type="Proteomes" id="UP000077755">
    <property type="component" value="Chromosome 8"/>
</dbReference>
<gene>
    <name evidence="3" type="ORF">DCAR_0830494</name>
</gene>
<dbReference type="Gene3D" id="2.60.120.200">
    <property type="match status" value="1"/>
</dbReference>
<organism evidence="3 4">
    <name type="scientific">Daucus carota subsp. sativus</name>
    <name type="common">Carrot</name>
    <dbReference type="NCBI Taxonomy" id="79200"/>
    <lineage>
        <taxon>Eukaryota</taxon>
        <taxon>Viridiplantae</taxon>
        <taxon>Streptophyta</taxon>
        <taxon>Embryophyta</taxon>
        <taxon>Tracheophyta</taxon>
        <taxon>Spermatophyta</taxon>
        <taxon>Magnoliopsida</taxon>
        <taxon>eudicotyledons</taxon>
        <taxon>Gunneridae</taxon>
        <taxon>Pentapetalae</taxon>
        <taxon>asterids</taxon>
        <taxon>campanulids</taxon>
        <taxon>Apiales</taxon>
        <taxon>Apiaceae</taxon>
        <taxon>Apioideae</taxon>
        <taxon>Scandiceae</taxon>
        <taxon>Daucinae</taxon>
        <taxon>Daucus</taxon>
        <taxon>Daucus sect. Daucus</taxon>
    </lineage>
</organism>
<dbReference type="KEGG" id="dcr:108197511"/>
<dbReference type="PANTHER" id="PTHR32401:SF16">
    <property type="entry name" value="CONCANAVALIN A-LIKE LECTIN FAMILY PROTEIN"/>
    <property type="match status" value="1"/>
</dbReference>
<dbReference type="PANTHER" id="PTHR32401">
    <property type="entry name" value="CONCANAVALIN A-LIKE LECTIN FAMILY PROTEIN"/>
    <property type="match status" value="1"/>
</dbReference>
<dbReference type="EMBL" id="CP093350">
    <property type="protein sequence ID" value="WOH11017.1"/>
    <property type="molecule type" value="Genomic_DNA"/>
</dbReference>
<keyword evidence="4" id="KW-1185">Reference proteome</keyword>
<dbReference type="Pfam" id="PF00139">
    <property type="entry name" value="Lectin_legB"/>
    <property type="match status" value="1"/>
</dbReference>
<name>A0A175YKL6_DAUCS</name>
<proteinExistence type="inferred from homology"/>
<reference evidence="3" key="1">
    <citation type="journal article" date="2016" name="Nat. Genet.">
        <title>A high-quality carrot genome assembly provides new insights into carotenoid accumulation and asterid genome evolution.</title>
        <authorList>
            <person name="Iorizzo M."/>
            <person name="Ellison S."/>
            <person name="Senalik D."/>
            <person name="Zeng P."/>
            <person name="Satapoomin P."/>
            <person name="Huang J."/>
            <person name="Bowman M."/>
            <person name="Iovene M."/>
            <person name="Sanseverino W."/>
            <person name="Cavagnaro P."/>
            <person name="Yildiz M."/>
            <person name="Macko-Podgorni A."/>
            <person name="Moranska E."/>
            <person name="Grzebelus E."/>
            <person name="Grzebelus D."/>
            <person name="Ashrafi H."/>
            <person name="Zheng Z."/>
            <person name="Cheng S."/>
            <person name="Spooner D."/>
            <person name="Van Deynze A."/>
            <person name="Simon P."/>
        </authorList>
    </citation>
    <scope>NUCLEOTIDE SEQUENCE</scope>
    <source>
        <tissue evidence="3">Leaf</tissue>
    </source>
</reference>
<dbReference type="InterPro" id="IPR001220">
    <property type="entry name" value="Legume_lectin_dom"/>
</dbReference>
<dbReference type="OrthoDB" id="2019747at2759"/>
<dbReference type="InterPro" id="IPR013320">
    <property type="entry name" value="ConA-like_dom_sf"/>
</dbReference>
<protein>
    <submittedName>
        <fullName evidence="3">Uncharacterized protein</fullName>
    </submittedName>
</protein>
<reference evidence="3" key="2">
    <citation type="submission" date="2022-03" db="EMBL/GenBank/DDBJ databases">
        <title>Draft title - Genomic analysis of global carrot germplasm unveils the trajectory of domestication and the origin of high carotenoid orange carrot.</title>
        <authorList>
            <person name="Iorizzo M."/>
            <person name="Ellison S."/>
            <person name="Senalik D."/>
            <person name="Macko-Podgorni A."/>
            <person name="Grzebelus D."/>
            <person name="Bostan H."/>
            <person name="Rolling W."/>
            <person name="Curaba J."/>
            <person name="Simon P."/>
        </authorList>
    </citation>
    <scope>NUCLEOTIDE SEQUENCE</scope>
    <source>
        <tissue evidence="3">Leaf</tissue>
    </source>
</reference>
<dbReference type="GO" id="GO:0030246">
    <property type="term" value="F:carbohydrate binding"/>
    <property type="evidence" value="ECO:0007669"/>
    <property type="project" value="UniProtKB-KW"/>
</dbReference>
<dbReference type="CDD" id="cd06899">
    <property type="entry name" value="lectin_legume_LecRK_Arcelin_ConA"/>
    <property type="match status" value="1"/>
</dbReference>
<dbReference type="AlphaFoldDB" id="A0A175YKL6"/>
<dbReference type="Gramene" id="KZM83790">
    <property type="protein sequence ID" value="KZM83790"/>
    <property type="gene ID" value="DCAR_028788"/>
</dbReference>
<evidence type="ECO:0000256" key="1">
    <source>
        <dbReference type="ARBA" id="ARBA00007606"/>
    </source>
</evidence>
<evidence type="ECO:0000313" key="3">
    <source>
        <dbReference type="EMBL" id="WOH11017.1"/>
    </source>
</evidence>
<evidence type="ECO:0000313" key="4">
    <source>
        <dbReference type="Proteomes" id="UP000077755"/>
    </source>
</evidence>
<sequence length="353" mass="39620">MFEFVTFRYIISLLIFVLCFDTLAADSRSFYFKNFSKDSNFESQLALLGDSKVDNDSLCVELTGSVVHSAGRVVYKKPFRLLEGKPSSLVSFSTYFSFSMSQDSGDDLLFFMVPVDFAVDEFDGGSFGLLGQRKLRFLSVEFDTSKDRKYSDLDDNHVGVNVSSFVSVKVSNVSSMKLVLNNGEKLQAWIDYEASSKKLEVRLNALGRVRPVDPLLSYSIDVSKIWKGDEVFVGLSSSNENSSQKCNVCSWSFKARQAPQWMHSEPLDPESTVVEKTKVPTVHKRSDCFLKVLAALIVGTACGALGTFFVLFVWTISGTNKRTVVPVLPEQYAMHPEEFENKKFKIVIDESKK</sequence>
<comment type="similarity">
    <text evidence="1">Belongs to the leguminous lectin family.</text>
</comment>
<dbReference type="InterPro" id="IPR050258">
    <property type="entry name" value="Leguminous_Lectin"/>
</dbReference>
<accession>A0A175YKL6</accession>
<evidence type="ECO:0000256" key="2">
    <source>
        <dbReference type="ARBA" id="ARBA00022734"/>
    </source>
</evidence>
<keyword evidence="2" id="KW-0430">Lectin</keyword>
<dbReference type="SUPFAM" id="SSF49899">
    <property type="entry name" value="Concanavalin A-like lectins/glucanases"/>
    <property type="match status" value="1"/>
</dbReference>
<dbReference type="OMA" id="PQWMHSE"/>